<dbReference type="Pfam" id="PF01757">
    <property type="entry name" value="Acyl_transf_3"/>
    <property type="match status" value="1"/>
</dbReference>
<evidence type="ECO:0000313" key="3">
    <source>
        <dbReference type="EMBL" id="AOX16561.1"/>
    </source>
</evidence>
<feature type="transmembrane region" description="Helical" evidence="1">
    <location>
        <begin position="226"/>
        <end position="247"/>
    </location>
</feature>
<keyword evidence="4" id="KW-1185">Reference proteome</keyword>
<feature type="transmembrane region" description="Helical" evidence="1">
    <location>
        <begin position="326"/>
        <end position="345"/>
    </location>
</feature>
<feature type="transmembrane region" description="Helical" evidence="1">
    <location>
        <begin position="177"/>
        <end position="195"/>
    </location>
</feature>
<feature type="transmembrane region" description="Helical" evidence="1">
    <location>
        <begin position="294"/>
        <end position="314"/>
    </location>
</feature>
<dbReference type="OrthoDB" id="9796461at2"/>
<dbReference type="EMBL" id="CP014674">
    <property type="protein sequence ID" value="AOX16561.1"/>
    <property type="molecule type" value="Genomic_DNA"/>
</dbReference>
<dbReference type="RefSeq" id="WP_070402306.1">
    <property type="nucleotide sequence ID" value="NZ_BJVW01000018.1"/>
</dbReference>
<proteinExistence type="predicted"/>
<feature type="transmembrane region" description="Helical" evidence="1">
    <location>
        <begin position="51"/>
        <end position="69"/>
    </location>
</feature>
<dbReference type="AlphaFoldDB" id="A0A1D8USE6"/>
<feature type="transmembrane region" description="Helical" evidence="1">
    <location>
        <begin position="253"/>
        <end position="273"/>
    </location>
</feature>
<feature type="transmembrane region" description="Helical" evidence="1">
    <location>
        <begin position="201"/>
        <end position="217"/>
    </location>
</feature>
<dbReference type="InterPro" id="IPR002656">
    <property type="entry name" value="Acyl_transf_3_dom"/>
</dbReference>
<keyword evidence="1" id="KW-0472">Membrane</keyword>
<feature type="transmembrane region" description="Helical" evidence="1">
    <location>
        <begin position="152"/>
        <end position="170"/>
    </location>
</feature>
<dbReference type="GO" id="GO:0000271">
    <property type="term" value="P:polysaccharide biosynthetic process"/>
    <property type="evidence" value="ECO:0007669"/>
    <property type="project" value="TreeGrafter"/>
</dbReference>
<dbReference type="PANTHER" id="PTHR23028">
    <property type="entry name" value="ACETYLTRANSFERASE"/>
    <property type="match status" value="1"/>
</dbReference>
<keyword evidence="1" id="KW-1133">Transmembrane helix</keyword>
<feature type="domain" description="Acyltransferase 3" evidence="2">
    <location>
        <begin position="12"/>
        <end position="342"/>
    </location>
</feature>
<feature type="transmembrane region" description="Helical" evidence="1">
    <location>
        <begin position="90"/>
        <end position="109"/>
    </location>
</feature>
<accession>A0A1D8USE6</accession>
<organism evidence="3 4">
    <name type="scientific">Kozakia baliensis</name>
    <dbReference type="NCBI Taxonomy" id="153496"/>
    <lineage>
        <taxon>Bacteria</taxon>
        <taxon>Pseudomonadati</taxon>
        <taxon>Pseudomonadota</taxon>
        <taxon>Alphaproteobacteria</taxon>
        <taxon>Acetobacterales</taxon>
        <taxon>Acetobacteraceae</taxon>
        <taxon>Kozakia</taxon>
    </lineage>
</organism>
<sequence length="375" mass="41713">MSTQKSHRHLDALQSLRGIAALIVLLRHVMICYPSEGIIRNHFIDVALNSHAAVVIFFVLSGFVLSISIENTKIDIHSTIVFWIRRVFRILPALMFVTFLSIIFTKISLSSLPTPGSSDFMEGLLPHNLTTSSVGVIKSFLGLASTYVPQNWTITVELIMAVLFPLLVSLTRSFSNGVYWLLFTGIIVTCTAGEGGKWLPPFYGMDFILGIAVYRFWNSSLWRPSVLATVLSVAILCGASSFITEIVGHSLPFHYATTSIIEGFAASFVVLSLTDHDKVARYLSVRPLIVLGDLSFSLYLVHFLVVSILGRVFAPFLLNYTSFERALIMAAATLLVTLPISWFIFRGIEIPFNRLGKKLSGDFLNLIRKRSHATY</sequence>
<dbReference type="Proteomes" id="UP000179145">
    <property type="component" value="Chromosome"/>
</dbReference>
<dbReference type="KEGG" id="kba:A0U89_04820"/>
<reference evidence="3 4" key="1">
    <citation type="journal article" date="2016" name="Microb. Cell Fact.">
        <title>Dissection of exopolysaccharide biosynthesis in Kozakia baliensis.</title>
        <authorList>
            <person name="Brandt J.U."/>
            <person name="Jakob F."/>
            <person name="Behr J."/>
            <person name="Geissler A.J."/>
            <person name="Vogel R.F."/>
        </authorList>
    </citation>
    <scope>NUCLEOTIDE SEQUENCE [LARGE SCALE GENOMIC DNA]</scope>
    <source>
        <strain evidence="3 4">DSM 14400</strain>
    </source>
</reference>
<protein>
    <recommendedName>
        <fullName evidence="2">Acyltransferase 3 domain-containing protein</fullName>
    </recommendedName>
</protein>
<keyword evidence="1" id="KW-0812">Transmembrane</keyword>
<name>A0A1D8USE6_9PROT</name>
<dbReference type="GO" id="GO:0016747">
    <property type="term" value="F:acyltransferase activity, transferring groups other than amino-acyl groups"/>
    <property type="evidence" value="ECO:0007669"/>
    <property type="project" value="InterPro"/>
</dbReference>
<dbReference type="InterPro" id="IPR050879">
    <property type="entry name" value="Acyltransferase_3"/>
</dbReference>
<dbReference type="STRING" id="153496.A0U89_04820"/>
<gene>
    <name evidence="3" type="ORF">A0U89_04820</name>
</gene>
<feature type="transmembrane region" description="Helical" evidence="1">
    <location>
        <begin position="12"/>
        <end position="31"/>
    </location>
</feature>
<evidence type="ECO:0000256" key="1">
    <source>
        <dbReference type="SAM" id="Phobius"/>
    </source>
</evidence>
<evidence type="ECO:0000313" key="4">
    <source>
        <dbReference type="Proteomes" id="UP000179145"/>
    </source>
</evidence>
<dbReference type="PANTHER" id="PTHR23028:SF53">
    <property type="entry name" value="ACYL_TRANSF_3 DOMAIN-CONTAINING PROTEIN"/>
    <property type="match status" value="1"/>
</dbReference>
<evidence type="ECO:0000259" key="2">
    <source>
        <dbReference type="Pfam" id="PF01757"/>
    </source>
</evidence>
<dbReference type="GO" id="GO:0016020">
    <property type="term" value="C:membrane"/>
    <property type="evidence" value="ECO:0007669"/>
    <property type="project" value="TreeGrafter"/>
</dbReference>